<evidence type="ECO:0000313" key="2">
    <source>
        <dbReference type="EMBL" id="TGK96712.1"/>
    </source>
</evidence>
<accession>A0A2M9Y566</accession>
<dbReference type="Proteomes" id="UP000297891">
    <property type="component" value="Unassembled WGS sequence"/>
</dbReference>
<feature type="chain" id="PRO_5044383797" evidence="1">
    <location>
        <begin position="21"/>
        <end position="269"/>
    </location>
</feature>
<dbReference type="EMBL" id="RQFP01000001">
    <property type="protein sequence ID" value="TGK96712.1"/>
    <property type="molecule type" value="Genomic_DNA"/>
</dbReference>
<keyword evidence="3" id="KW-1185">Reference proteome</keyword>
<reference evidence="2" key="1">
    <citation type="journal article" date="2019" name="PLoS Negl. Trop. Dis.">
        <title>Revisiting the worldwide diversity of Leptospira species in the environment.</title>
        <authorList>
            <person name="Vincent A.T."/>
            <person name="Schiettekatte O."/>
            <person name="Bourhy P."/>
            <person name="Veyrier F.J."/>
            <person name="Picardeau M."/>
        </authorList>
    </citation>
    <scope>NUCLEOTIDE SEQUENCE [LARGE SCALE GENOMIC DNA]</scope>
    <source>
        <strain evidence="2">201800277</strain>
    </source>
</reference>
<sequence>MILRFSIALSFLFAISALYAEKPASATLKERESQKQIDLQRKNGFGDNEIDTLHASISGNLKKIKKLQDLGVDKTAAQYLAHIPEEHKELYKKDKDGKPYLEIKLPQGQSYIDYPTVFLYDGIAYIYPKDDFSDLEKIILVFRRVNADGTIHVKEMRRLVNPTPKSEGTEKDEKGEAKLDTNSDIRLEYYRSLTSDTIWPNDPVQPAEPDIAMVLNDEKDPLPYDKQKHIMMSYKKMLRKISKQTAFKLRNIELDQKQMITKILDYNTN</sequence>
<dbReference type="RefSeq" id="WP_100789883.1">
    <property type="nucleotide sequence ID" value="NZ_NPDQ01000002.1"/>
</dbReference>
<dbReference type="OrthoDB" id="343517at2"/>
<comment type="caution">
    <text evidence="2">The sequence shown here is derived from an EMBL/GenBank/DDBJ whole genome shotgun (WGS) entry which is preliminary data.</text>
</comment>
<dbReference type="NCBIfam" id="NF047571">
    <property type="entry name" value="LIC13212_fam"/>
    <property type="match status" value="1"/>
</dbReference>
<keyword evidence="1" id="KW-0732">Signal</keyword>
<dbReference type="AlphaFoldDB" id="A0A2M9Y566"/>
<proteinExistence type="predicted"/>
<gene>
    <name evidence="2" type="ORF">EHQ30_08985</name>
</gene>
<evidence type="ECO:0000256" key="1">
    <source>
        <dbReference type="SAM" id="SignalP"/>
    </source>
</evidence>
<feature type="signal peptide" evidence="1">
    <location>
        <begin position="1"/>
        <end position="20"/>
    </location>
</feature>
<evidence type="ECO:0000313" key="3">
    <source>
        <dbReference type="Proteomes" id="UP000297891"/>
    </source>
</evidence>
<protein>
    <submittedName>
        <fullName evidence="2">Uncharacterized protein</fullName>
    </submittedName>
</protein>
<organism evidence="2 3">
    <name type="scientific">Leptospira brenneri</name>
    <dbReference type="NCBI Taxonomy" id="2023182"/>
    <lineage>
        <taxon>Bacteria</taxon>
        <taxon>Pseudomonadati</taxon>
        <taxon>Spirochaetota</taxon>
        <taxon>Spirochaetia</taxon>
        <taxon>Leptospirales</taxon>
        <taxon>Leptospiraceae</taxon>
        <taxon>Leptospira</taxon>
    </lineage>
</organism>
<name>A0A2M9Y566_9LEPT</name>